<dbReference type="InterPro" id="IPR052922">
    <property type="entry name" value="Cytidylate_Kinase-2"/>
</dbReference>
<gene>
    <name evidence="1" type="ORF">ACFOUW_10600</name>
</gene>
<sequence>MAGSGKSTFSRALAVKFDLPLIHLDLQFWKAGWTEPSEAEWREKQRGLLAGDAWIADGNYTETLDLRLERADTVVVLATPWWRCAGRALLRGLRMPDQLPEGCEYSAWQRLRDEWRLIPAIWRTRRSDLEAELAIIAQHGQHASRHVLMSKRAIKEFLNGKGHGHGSK</sequence>
<dbReference type="EMBL" id="JBHRZH010000006">
    <property type="protein sequence ID" value="MFC3761290.1"/>
    <property type="molecule type" value="Genomic_DNA"/>
</dbReference>
<proteinExistence type="predicted"/>
<keyword evidence="2" id="KW-1185">Reference proteome</keyword>
<evidence type="ECO:0008006" key="3">
    <source>
        <dbReference type="Google" id="ProtNLM"/>
    </source>
</evidence>
<dbReference type="Proteomes" id="UP001595699">
    <property type="component" value="Unassembled WGS sequence"/>
</dbReference>
<reference evidence="2" key="1">
    <citation type="journal article" date="2019" name="Int. J. Syst. Evol. Microbiol.">
        <title>The Global Catalogue of Microorganisms (GCM) 10K type strain sequencing project: providing services to taxonomists for standard genome sequencing and annotation.</title>
        <authorList>
            <consortium name="The Broad Institute Genomics Platform"/>
            <consortium name="The Broad Institute Genome Sequencing Center for Infectious Disease"/>
            <person name="Wu L."/>
            <person name="Ma J."/>
        </authorList>
    </citation>
    <scope>NUCLEOTIDE SEQUENCE [LARGE SCALE GENOMIC DNA]</scope>
    <source>
        <strain evidence="2">CGMCC 4.7241</strain>
    </source>
</reference>
<organism evidence="1 2">
    <name type="scientific">Tenggerimyces flavus</name>
    <dbReference type="NCBI Taxonomy" id="1708749"/>
    <lineage>
        <taxon>Bacteria</taxon>
        <taxon>Bacillati</taxon>
        <taxon>Actinomycetota</taxon>
        <taxon>Actinomycetes</taxon>
        <taxon>Propionibacteriales</taxon>
        <taxon>Nocardioidaceae</taxon>
        <taxon>Tenggerimyces</taxon>
    </lineage>
</organism>
<dbReference type="SUPFAM" id="SSF52540">
    <property type="entry name" value="P-loop containing nucleoside triphosphate hydrolases"/>
    <property type="match status" value="1"/>
</dbReference>
<protein>
    <recommendedName>
        <fullName evidence="3">Adenylate kinase</fullName>
    </recommendedName>
</protein>
<accession>A0ABV7YBD1</accession>
<dbReference type="PANTHER" id="PTHR37816:SF1">
    <property type="entry name" value="TOXIN"/>
    <property type="match status" value="1"/>
</dbReference>
<comment type="caution">
    <text evidence="1">The sequence shown here is derived from an EMBL/GenBank/DDBJ whole genome shotgun (WGS) entry which is preliminary data.</text>
</comment>
<dbReference type="InterPro" id="IPR027417">
    <property type="entry name" value="P-loop_NTPase"/>
</dbReference>
<evidence type="ECO:0000313" key="2">
    <source>
        <dbReference type="Proteomes" id="UP001595699"/>
    </source>
</evidence>
<dbReference type="PANTHER" id="PTHR37816">
    <property type="entry name" value="YALI0E33011P"/>
    <property type="match status" value="1"/>
</dbReference>
<name>A0ABV7YBD1_9ACTN</name>
<evidence type="ECO:0000313" key="1">
    <source>
        <dbReference type="EMBL" id="MFC3761290.1"/>
    </source>
</evidence>
<dbReference type="RefSeq" id="WP_205117500.1">
    <property type="nucleotide sequence ID" value="NZ_JAFBCM010000001.1"/>
</dbReference>
<dbReference type="Gene3D" id="3.40.50.300">
    <property type="entry name" value="P-loop containing nucleotide triphosphate hydrolases"/>
    <property type="match status" value="1"/>
</dbReference>